<dbReference type="STRING" id="1802074.A3J15_00880"/>
<organism evidence="2 3">
    <name type="scientific">Candidatus Roizmanbacteria bacterium RIFCSPLOWO2_02_FULL_38_10</name>
    <dbReference type="NCBI Taxonomy" id="1802074"/>
    <lineage>
        <taxon>Bacteria</taxon>
        <taxon>Candidatus Roizmaniibacteriota</taxon>
    </lineage>
</organism>
<keyword evidence="1" id="KW-0472">Membrane</keyword>
<dbReference type="EMBL" id="MGAY01000019">
    <property type="protein sequence ID" value="OGK56931.1"/>
    <property type="molecule type" value="Genomic_DNA"/>
</dbReference>
<dbReference type="Pfam" id="PF18895">
    <property type="entry name" value="T4SS_pilin"/>
    <property type="match status" value="1"/>
</dbReference>
<dbReference type="NCBIfam" id="NF045849">
    <property type="entry name" value="ICE_MMCAP2_0565"/>
    <property type="match status" value="1"/>
</dbReference>
<dbReference type="InterPro" id="IPR043993">
    <property type="entry name" value="T4SS_pilin"/>
</dbReference>
<dbReference type="Proteomes" id="UP000176376">
    <property type="component" value="Unassembled WGS sequence"/>
</dbReference>
<evidence type="ECO:0000313" key="2">
    <source>
        <dbReference type="EMBL" id="OGK56931.1"/>
    </source>
</evidence>
<comment type="caution">
    <text evidence="2">The sequence shown here is derived from an EMBL/GenBank/DDBJ whole genome shotgun (WGS) entry which is preliminary data.</text>
</comment>
<gene>
    <name evidence="2" type="ORF">A3J15_00880</name>
</gene>
<feature type="transmembrane region" description="Helical" evidence="1">
    <location>
        <begin position="92"/>
        <end position="120"/>
    </location>
</feature>
<keyword evidence="1" id="KW-1133">Transmembrane helix</keyword>
<evidence type="ECO:0000313" key="3">
    <source>
        <dbReference type="Proteomes" id="UP000176376"/>
    </source>
</evidence>
<reference evidence="2 3" key="1">
    <citation type="journal article" date="2016" name="Nat. Commun.">
        <title>Thousands of microbial genomes shed light on interconnected biogeochemical processes in an aquifer system.</title>
        <authorList>
            <person name="Anantharaman K."/>
            <person name="Brown C.T."/>
            <person name="Hug L.A."/>
            <person name="Sharon I."/>
            <person name="Castelle C.J."/>
            <person name="Probst A.J."/>
            <person name="Thomas B.C."/>
            <person name="Singh A."/>
            <person name="Wilkins M.J."/>
            <person name="Karaoz U."/>
            <person name="Brodie E.L."/>
            <person name="Williams K.H."/>
            <person name="Hubbard S.S."/>
            <person name="Banfield J.F."/>
        </authorList>
    </citation>
    <scope>NUCLEOTIDE SEQUENCE [LARGE SCALE GENOMIC DNA]</scope>
</reference>
<protein>
    <submittedName>
        <fullName evidence="2">Uncharacterized protein</fullName>
    </submittedName>
</protein>
<keyword evidence="1" id="KW-0812">Transmembrane</keyword>
<name>A0A1F7JMT8_9BACT</name>
<evidence type="ECO:0000256" key="1">
    <source>
        <dbReference type="SAM" id="Phobius"/>
    </source>
</evidence>
<proteinExistence type="predicted"/>
<feature type="transmembrane region" description="Helical" evidence="1">
    <location>
        <begin position="46"/>
        <end position="71"/>
    </location>
</feature>
<sequence>MRDLLGQKLIISIQPDPTGGASSGPFEIEGPLVGPNGTPINTIADVIGIVLKFLIPFAGILLFVFMVWGGFTFLTSQGEPEKIATGKKRITYAIFGFVLLVFAFLLVSLVTRILGIGIGIF</sequence>
<dbReference type="AlphaFoldDB" id="A0A1F7JMT8"/>
<accession>A0A1F7JMT8</accession>